<dbReference type="eggNOG" id="COG0612">
    <property type="taxonomic scope" value="Bacteria"/>
</dbReference>
<dbReference type="GO" id="GO:0046872">
    <property type="term" value="F:metal ion binding"/>
    <property type="evidence" value="ECO:0007669"/>
    <property type="project" value="InterPro"/>
</dbReference>
<dbReference type="HOGENOM" id="CLU_052943_1_0_9"/>
<dbReference type="GO" id="GO:0006508">
    <property type="term" value="P:proteolysis"/>
    <property type="evidence" value="ECO:0007669"/>
    <property type="project" value="UniProtKB-KW"/>
</dbReference>
<dbReference type="InterPro" id="IPR007863">
    <property type="entry name" value="Peptidase_M16_C"/>
</dbReference>
<accession>C8P750</accession>
<feature type="domain" description="Peptidase M16 C-terminal" evidence="1">
    <location>
        <begin position="182"/>
        <end position="358"/>
    </location>
</feature>
<dbReference type="PANTHER" id="PTHR11851">
    <property type="entry name" value="METALLOPROTEASE"/>
    <property type="match status" value="1"/>
</dbReference>
<dbReference type="STRING" id="525309.HMPREF0494_1144"/>
<evidence type="ECO:0000259" key="1">
    <source>
        <dbReference type="Pfam" id="PF05193"/>
    </source>
</evidence>
<dbReference type="InterPro" id="IPR050361">
    <property type="entry name" value="MPP/UQCRC_Complex"/>
</dbReference>
<dbReference type="PATRIC" id="fig|525309.8.peg.2108"/>
<evidence type="ECO:0000313" key="2">
    <source>
        <dbReference type="EMBL" id="EEW53710.1"/>
    </source>
</evidence>
<sequence>MILMRYQLTTGVNLEVIPTNKFNMNQLLINFATPQTAENATARNLLANLLETSTKKYPTQTALADRLANLYGAYVNMGVSRVGRLHCVRLKASFVNNELANEDLFQQLVAVIQEMLFNPLADNGRFDEPTFNRQAINLRSTIKGYYDDKQFWAARRLLDLYYRDNSVMKVPSFGRSQAISQLTPASVYQTYQQMMAHDRVDIFFLGNVDEGQVERALAQLPFTPRPNAAEQPEILYQQPLYRQVQRQVEYQPVSQAKLNIGYQLPVYSGEKLYYAGLVFNDLFGGSPFSKLYMNIREQAGLAYYAASRLMPFNGLVSVQSGIDSRRAAQVEELIDEQLADLQAGRFSAERFAEVQNGLANQYLSSNDLAGNILGRRLTNRLLGLPNQDEAAAIHAVTRDQVVKVAKMMKKQAVYLLSGEN</sequence>
<reference evidence="2 4" key="1">
    <citation type="submission" date="2009-09" db="EMBL/GenBank/DDBJ databases">
        <authorList>
            <person name="Qin X."/>
            <person name="Bachman B."/>
            <person name="Battles P."/>
            <person name="Bell A."/>
            <person name="Bess C."/>
            <person name="Bickham C."/>
            <person name="Chaboub L."/>
            <person name="Chen D."/>
            <person name="Coyle M."/>
            <person name="Deiros D.R."/>
            <person name="Dinh H."/>
            <person name="Forbes L."/>
            <person name="Fowler G."/>
            <person name="Francisco L."/>
            <person name="Fu Q."/>
            <person name="Gubbala S."/>
            <person name="Hale W."/>
            <person name="Han Y."/>
            <person name="Hemphill L."/>
            <person name="Highlander S.K."/>
            <person name="Hirani K."/>
            <person name="Hogues M."/>
            <person name="Jackson L."/>
            <person name="Jakkamsetti A."/>
            <person name="Javaid M."/>
            <person name="Jiang H."/>
            <person name="Korchina V."/>
            <person name="Kovar C."/>
            <person name="Lara F."/>
            <person name="Lee S."/>
            <person name="Mata R."/>
            <person name="Mathew T."/>
            <person name="Moen C."/>
            <person name="Morales K."/>
            <person name="Munidasa M."/>
            <person name="Nazareth L."/>
            <person name="Ngo R."/>
            <person name="Nguyen L."/>
            <person name="Okwuonu G."/>
            <person name="Ongeri F."/>
            <person name="Patil S."/>
            <person name="Petrosino J."/>
            <person name="Pham C."/>
            <person name="Pham P."/>
            <person name="Pu L.-L."/>
            <person name="Puazo M."/>
            <person name="Raj R."/>
            <person name="Reid J."/>
            <person name="Rouhana J."/>
            <person name="Saada N."/>
            <person name="Shang Y."/>
            <person name="Simmons D."/>
            <person name="Thornton R."/>
            <person name="Warren J."/>
            <person name="Weissenberger G."/>
            <person name="Zhang J."/>
            <person name="Zhang L."/>
            <person name="Zhou C."/>
            <person name="Zhu D."/>
            <person name="Muzny D."/>
            <person name="Worley K."/>
            <person name="Gibbs R."/>
        </authorList>
    </citation>
    <scope>NUCLEOTIDE SEQUENCE [LARGE SCALE GENOMIC DNA]</scope>
    <source>
        <strain evidence="2 4">DSM 16041</strain>
    </source>
</reference>
<dbReference type="Pfam" id="PF05193">
    <property type="entry name" value="Peptidase_M16_C"/>
    <property type="match status" value="1"/>
</dbReference>
<dbReference type="GO" id="GO:0008233">
    <property type="term" value="F:peptidase activity"/>
    <property type="evidence" value="ECO:0007669"/>
    <property type="project" value="UniProtKB-KW"/>
</dbReference>
<dbReference type="EC" id="3.4.24.-" evidence="2"/>
<gene>
    <name evidence="3" type="ORF">FC31_GL002033</name>
    <name evidence="2" type="ORF">HMPREF0494_1144</name>
</gene>
<dbReference type="EMBL" id="AZDK01000008">
    <property type="protein sequence ID" value="KRK60091.1"/>
    <property type="molecule type" value="Genomic_DNA"/>
</dbReference>
<keyword evidence="5" id="KW-1185">Reference proteome</keyword>
<keyword evidence="3" id="KW-0645">Protease</keyword>
<comment type="caution">
    <text evidence="2">The sequence shown here is derived from an EMBL/GenBank/DDBJ whole genome shotgun (WGS) entry which is preliminary data.</text>
</comment>
<reference evidence="3 5" key="2">
    <citation type="journal article" date="2015" name="Genome Announc.">
        <title>Expanding the biotechnology potential of lactobacilli through comparative genomics of 213 strains and associated genera.</title>
        <authorList>
            <person name="Sun Z."/>
            <person name="Harris H.M."/>
            <person name="McCann A."/>
            <person name="Guo C."/>
            <person name="Argimon S."/>
            <person name="Zhang W."/>
            <person name="Yang X."/>
            <person name="Jeffery I.B."/>
            <person name="Cooney J.C."/>
            <person name="Kagawa T.F."/>
            <person name="Liu W."/>
            <person name="Song Y."/>
            <person name="Salvetti E."/>
            <person name="Wrobel A."/>
            <person name="Rasinkangas P."/>
            <person name="Parkhill J."/>
            <person name="Rea M.C."/>
            <person name="O'Sullivan O."/>
            <person name="Ritari J."/>
            <person name="Douillard F.P."/>
            <person name="Paul Ross R."/>
            <person name="Yang R."/>
            <person name="Briner A.E."/>
            <person name="Felis G.E."/>
            <person name="de Vos W.M."/>
            <person name="Barrangou R."/>
            <person name="Klaenhammer T.R."/>
            <person name="Caufield P.W."/>
            <person name="Cui Y."/>
            <person name="Zhang H."/>
            <person name="O'Toole P.W."/>
        </authorList>
    </citation>
    <scope>NUCLEOTIDE SEQUENCE [LARGE SCALE GENOMIC DNA]</scope>
    <source>
        <strain evidence="3 5">DSM 16041</strain>
    </source>
</reference>
<dbReference type="Gene3D" id="3.30.830.10">
    <property type="entry name" value="Metalloenzyme, LuxS/M16 peptidase-like"/>
    <property type="match status" value="2"/>
</dbReference>
<dbReference type="PANTHER" id="PTHR11851:SF186">
    <property type="entry name" value="INACTIVE METALLOPROTEASE YMFF-RELATED"/>
    <property type="match status" value="1"/>
</dbReference>
<evidence type="ECO:0000313" key="3">
    <source>
        <dbReference type="EMBL" id="KRK60091.1"/>
    </source>
</evidence>
<dbReference type="InterPro" id="IPR011249">
    <property type="entry name" value="Metalloenz_LuxS/M16"/>
</dbReference>
<dbReference type="Proteomes" id="UP000003675">
    <property type="component" value="Unassembled WGS sequence"/>
</dbReference>
<proteinExistence type="predicted"/>
<dbReference type="EMBL" id="ACLL01000026">
    <property type="protein sequence ID" value="EEW53710.1"/>
    <property type="molecule type" value="Genomic_DNA"/>
</dbReference>
<dbReference type="SUPFAM" id="SSF63411">
    <property type="entry name" value="LuxS/MPP-like metallohydrolase"/>
    <property type="match status" value="2"/>
</dbReference>
<name>C8P750_9LACO</name>
<dbReference type="Proteomes" id="UP000051883">
    <property type="component" value="Unassembled WGS sequence"/>
</dbReference>
<keyword evidence="2" id="KW-0378">Hydrolase</keyword>
<dbReference type="NCBIfam" id="NF047422">
    <property type="entry name" value="YfmF_fam"/>
    <property type="match status" value="1"/>
</dbReference>
<evidence type="ECO:0000313" key="4">
    <source>
        <dbReference type="Proteomes" id="UP000003675"/>
    </source>
</evidence>
<evidence type="ECO:0000313" key="5">
    <source>
        <dbReference type="Proteomes" id="UP000051883"/>
    </source>
</evidence>
<dbReference type="AlphaFoldDB" id="C8P750"/>
<organism evidence="2 4">
    <name type="scientific">Limosilactobacillus antri DSM 16041</name>
    <dbReference type="NCBI Taxonomy" id="525309"/>
    <lineage>
        <taxon>Bacteria</taxon>
        <taxon>Bacillati</taxon>
        <taxon>Bacillota</taxon>
        <taxon>Bacilli</taxon>
        <taxon>Lactobacillales</taxon>
        <taxon>Lactobacillaceae</taxon>
        <taxon>Limosilactobacillus</taxon>
    </lineage>
</organism>
<protein>
    <submittedName>
        <fullName evidence="3">M16B subfamily protease</fullName>
    </submittedName>
    <submittedName>
        <fullName evidence="2">Peptidase M16 inactive domain protein</fullName>
        <ecNumber evidence="2">3.4.24.-</ecNumber>
    </submittedName>
</protein>